<feature type="compositionally biased region" description="Acidic residues" evidence="1">
    <location>
        <begin position="135"/>
        <end position="160"/>
    </location>
</feature>
<sequence length="207" mass="23250">MNDFWERRKAAVRAEEAAEERAKSAADEAEEQARLSEKSDEEVLRELDLPDPDSLAAGDDFSIFLKKTVPERIRIRALRRLWTTNPLLANLDGLVDYGEDFTDAATVIESLQTAYRVGEGMARHVAEMARQAEAATDDEETDASESPAEDPADAEADEVPDNLPRNQIAPAIEECEQDSRIIAEKSERNGVKPRRMSYHFDERQSSK</sequence>
<feature type="compositionally biased region" description="Basic and acidic residues" evidence="1">
    <location>
        <begin position="198"/>
        <end position="207"/>
    </location>
</feature>
<reference evidence="2" key="1">
    <citation type="submission" date="2019-09" db="EMBL/GenBank/DDBJ databases">
        <title>Characterisation of the sponge microbiome using genome-centric metagenomics.</title>
        <authorList>
            <person name="Engelberts J.P."/>
            <person name="Robbins S.J."/>
            <person name="De Goeij J.M."/>
            <person name="Aranda M."/>
            <person name="Bell S.C."/>
            <person name="Webster N.S."/>
        </authorList>
    </citation>
    <scope>NUCLEOTIDE SEQUENCE</scope>
    <source>
        <strain evidence="2">SB0664_bin_43</strain>
    </source>
</reference>
<dbReference type="Pfam" id="PF11748">
    <property type="entry name" value="DUF3306"/>
    <property type="match status" value="1"/>
</dbReference>
<feature type="compositionally biased region" description="Basic and acidic residues" evidence="1">
    <location>
        <begin position="177"/>
        <end position="190"/>
    </location>
</feature>
<feature type="region of interest" description="Disordered" evidence="1">
    <location>
        <begin position="16"/>
        <end position="51"/>
    </location>
</feature>
<proteinExistence type="predicted"/>
<dbReference type="EMBL" id="VXRY01000040">
    <property type="protein sequence ID" value="MXY32665.1"/>
    <property type="molecule type" value="Genomic_DNA"/>
</dbReference>
<feature type="compositionally biased region" description="Basic and acidic residues" evidence="1">
    <location>
        <begin position="16"/>
        <end position="48"/>
    </location>
</feature>
<comment type="caution">
    <text evidence="2">The sequence shown here is derived from an EMBL/GenBank/DDBJ whole genome shotgun (WGS) entry which is preliminary data.</text>
</comment>
<name>A0A6B0XWG8_9RHOB</name>
<evidence type="ECO:0000256" key="1">
    <source>
        <dbReference type="SAM" id="MobiDB-lite"/>
    </source>
</evidence>
<accession>A0A6B0XWG8</accession>
<protein>
    <submittedName>
        <fullName evidence="2">DUF3306 domain-containing protein</fullName>
    </submittedName>
</protein>
<evidence type="ECO:0000313" key="2">
    <source>
        <dbReference type="EMBL" id="MXY32665.1"/>
    </source>
</evidence>
<gene>
    <name evidence="2" type="ORF">F4Y60_00950</name>
</gene>
<organism evidence="2">
    <name type="scientific">Boseongicola sp. SB0664_bin_43</name>
    <dbReference type="NCBI Taxonomy" id="2604844"/>
    <lineage>
        <taxon>Bacteria</taxon>
        <taxon>Pseudomonadati</taxon>
        <taxon>Pseudomonadota</taxon>
        <taxon>Alphaproteobacteria</taxon>
        <taxon>Rhodobacterales</taxon>
        <taxon>Paracoccaceae</taxon>
        <taxon>Boseongicola</taxon>
    </lineage>
</organism>
<dbReference type="AlphaFoldDB" id="A0A6B0XWG8"/>
<feature type="region of interest" description="Disordered" evidence="1">
    <location>
        <begin position="129"/>
        <end position="207"/>
    </location>
</feature>
<dbReference type="InterPro" id="IPR021735">
    <property type="entry name" value="DUF3306"/>
</dbReference>